<feature type="binding site" evidence="8">
    <location>
        <begin position="185"/>
        <end position="190"/>
    </location>
    <ligand>
        <name>NADP(+)</name>
        <dbReference type="ChEBI" id="CHEBI:58349"/>
    </ligand>
</feature>
<feature type="domain" description="Quinate/shikimate 5-dehydrogenase/glutamyl-tRNA reductase" evidence="12">
    <location>
        <begin position="172"/>
        <end position="293"/>
    </location>
</feature>
<comment type="catalytic activity">
    <reaction evidence="7 8 9">
        <text>(S)-4-amino-5-oxopentanoate + tRNA(Glu) + NADP(+) = L-glutamyl-tRNA(Glu) + NADPH + H(+)</text>
        <dbReference type="Rhea" id="RHEA:12344"/>
        <dbReference type="Rhea" id="RHEA-COMP:9663"/>
        <dbReference type="Rhea" id="RHEA-COMP:9680"/>
        <dbReference type="ChEBI" id="CHEBI:15378"/>
        <dbReference type="ChEBI" id="CHEBI:57501"/>
        <dbReference type="ChEBI" id="CHEBI:57783"/>
        <dbReference type="ChEBI" id="CHEBI:58349"/>
        <dbReference type="ChEBI" id="CHEBI:78442"/>
        <dbReference type="ChEBI" id="CHEBI:78520"/>
        <dbReference type="EC" id="1.2.1.70"/>
    </reaction>
</comment>
<evidence type="ECO:0000259" key="11">
    <source>
        <dbReference type="Pfam" id="PF00745"/>
    </source>
</evidence>
<comment type="caution">
    <text evidence="14">The sequence shown here is derived from an EMBL/GenBank/DDBJ whole genome shotgun (WGS) entry which is preliminary data.</text>
</comment>
<evidence type="ECO:0000256" key="6">
    <source>
        <dbReference type="ARBA" id="ARBA00023244"/>
    </source>
</evidence>
<dbReference type="Gene3D" id="3.40.50.720">
    <property type="entry name" value="NAD(P)-binding Rossmann-like Domain"/>
    <property type="match status" value="1"/>
</dbReference>
<dbReference type="InterPro" id="IPR015895">
    <property type="entry name" value="4pyrrol_synth_GluRdtase_N"/>
</dbReference>
<evidence type="ECO:0000256" key="7">
    <source>
        <dbReference type="ARBA" id="ARBA00047464"/>
    </source>
</evidence>
<gene>
    <name evidence="8" type="primary">hemA</name>
    <name evidence="14" type="ORF">HKK74_21450</name>
</gene>
<proteinExistence type="inferred from homology"/>
<dbReference type="Proteomes" id="UP000805614">
    <property type="component" value="Unassembled WGS sequence"/>
</dbReference>
<feature type="compositionally biased region" description="Polar residues" evidence="10">
    <location>
        <begin position="425"/>
        <end position="434"/>
    </location>
</feature>
<feature type="region of interest" description="Disordered" evidence="10">
    <location>
        <begin position="403"/>
        <end position="443"/>
    </location>
</feature>
<dbReference type="PANTHER" id="PTHR43013:SF1">
    <property type="entry name" value="GLUTAMYL-TRNA REDUCTASE"/>
    <property type="match status" value="1"/>
</dbReference>
<evidence type="ECO:0000259" key="13">
    <source>
        <dbReference type="Pfam" id="PF05201"/>
    </source>
</evidence>
<keyword evidence="5 8" id="KW-0560">Oxidoreductase</keyword>
<keyword evidence="6 8" id="KW-0627">Porphyrin biosynthesis</keyword>
<feature type="domain" description="Glutamyl-tRNA reductase N-terminal" evidence="13">
    <location>
        <begin position="6"/>
        <end position="156"/>
    </location>
</feature>
<evidence type="ECO:0000256" key="8">
    <source>
        <dbReference type="HAMAP-Rule" id="MF_00087"/>
    </source>
</evidence>
<feature type="site" description="Important for activity" evidence="8">
    <location>
        <position position="99"/>
    </location>
</feature>
<dbReference type="InterPro" id="IPR036453">
    <property type="entry name" value="GluRdtase_dimer_dom_sf"/>
</dbReference>
<dbReference type="InterPro" id="IPR036291">
    <property type="entry name" value="NAD(P)-bd_dom_sf"/>
</dbReference>
<dbReference type="Pfam" id="PF05201">
    <property type="entry name" value="GlutR_N"/>
    <property type="match status" value="1"/>
</dbReference>
<dbReference type="PROSITE" id="PS00747">
    <property type="entry name" value="GLUTR"/>
    <property type="match status" value="1"/>
</dbReference>
<dbReference type="InterPro" id="IPR015896">
    <property type="entry name" value="4pyrrol_synth_GluRdtase_dimer"/>
</dbReference>
<dbReference type="NCBIfam" id="TIGR01035">
    <property type="entry name" value="hemA"/>
    <property type="match status" value="1"/>
</dbReference>
<dbReference type="EMBL" id="JABVEC010000016">
    <property type="protein sequence ID" value="MBC6468042.1"/>
    <property type="molecule type" value="Genomic_DNA"/>
</dbReference>
<comment type="similarity">
    <text evidence="2 8 9">Belongs to the glutamyl-tRNA reductase family.</text>
</comment>
<keyword evidence="15" id="KW-1185">Reference proteome</keyword>
<evidence type="ECO:0000259" key="12">
    <source>
        <dbReference type="Pfam" id="PF01488"/>
    </source>
</evidence>
<dbReference type="SUPFAM" id="SSF69742">
    <property type="entry name" value="Glutamyl tRNA-reductase catalytic, N-terminal domain"/>
    <property type="match status" value="1"/>
</dbReference>
<dbReference type="InterPro" id="IPR036343">
    <property type="entry name" value="GluRdtase_N_sf"/>
</dbReference>
<evidence type="ECO:0000256" key="3">
    <source>
        <dbReference type="ARBA" id="ARBA00012970"/>
    </source>
</evidence>
<evidence type="ECO:0000313" key="14">
    <source>
        <dbReference type="EMBL" id="MBC6468042.1"/>
    </source>
</evidence>
<feature type="domain" description="Tetrapyrrole biosynthesis glutamyl-tRNA reductase dimerisation" evidence="11">
    <location>
        <begin position="307"/>
        <end position="405"/>
    </location>
</feature>
<sequence>MSILVIGLSYRSAPLAIFERAAITEETAKRLLSDVHRAPGTREAVVVATCNRVEVYAETVTSSQSVQTITELFARHCGIPPDRLVPHLYQYADDDAFRHLLKMVCGLDSMVIGEDQILGQVRAAFRLAQDRRTVGRVLHGVMQRALRVGKRARSETSINRAGASLVTVGLDIVGPVAGKHALIVGAGSISTLTANTLADRGIATVTVANRTVRRAERLADNVPVHAAAIPLADVGDALATADLVVSCVGAGEYVVTADMVCRPVVLLDLAFPRGIDPEAALRPGAILIGLDDLVDRAHANAVDIEAVTRIIEDEIADCRASRYAEAVAPTVAALRDKATAVVDSELARLTTRLPELDERAHGVIARTVQRVADKLLHTPTVRVQELAAAPGGGQYATVLRELFDLPPNPPESATHTDPAGPDSSRIPNGTSSEPSGRVEGPET</sequence>
<dbReference type="InterPro" id="IPR018214">
    <property type="entry name" value="GluRdtase_CS"/>
</dbReference>
<feature type="active site" description="Nucleophile" evidence="8">
    <location>
        <position position="50"/>
    </location>
</feature>
<dbReference type="NCBIfam" id="NF000744">
    <property type="entry name" value="PRK00045.1-3"/>
    <property type="match status" value="1"/>
</dbReference>
<dbReference type="SUPFAM" id="SSF69075">
    <property type="entry name" value="Glutamyl tRNA-reductase dimerization domain"/>
    <property type="match status" value="1"/>
</dbReference>
<dbReference type="GO" id="GO:0008883">
    <property type="term" value="F:glutamyl-tRNA reductase activity"/>
    <property type="evidence" value="ECO:0007669"/>
    <property type="project" value="UniProtKB-EC"/>
</dbReference>
<accession>A0ABR7LU68</accession>
<comment type="domain">
    <text evidence="8">Possesses an unusual extended V-shaped dimeric structure with each monomer consisting of three distinct domains arranged along a curved 'spinal' alpha-helix. The N-terminal catalytic domain specifically recognizes the glutamate moiety of the substrate. The second domain is the NADPH-binding domain, and the third C-terminal domain is responsible for dimerization.</text>
</comment>
<feature type="binding site" evidence="8">
    <location>
        <begin position="49"/>
        <end position="52"/>
    </location>
    <ligand>
        <name>substrate</name>
    </ligand>
</feature>
<evidence type="ECO:0000256" key="4">
    <source>
        <dbReference type="ARBA" id="ARBA00022857"/>
    </source>
</evidence>
<dbReference type="HAMAP" id="MF_00087">
    <property type="entry name" value="Glu_tRNA_reductase"/>
    <property type="match status" value="1"/>
</dbReference>
<dbReference type="Pfam" id="PF00745">
    <property type="entry name" value="GlutR_dimer"/>
    <property type="match status" value="1"/>
</dbReference>
<evidence type="ECO:0000313" key="15">
    <source>
        <dbReference type="Proteomes" id="UP000805614"/>
    </source>
</evidence>
<evidence type="ECO:0000256" key="5">
    <source>
        <dbReference type="ARBA" id="ARBA00023002"/>
    </source>
</evidence>
<feature type="binding site" evidence="8">
    <location>
        <position position="120"/>
    </location>
    <ligand>
        <name>substrate</name>
    </ligand>
</feature>
<protein>
    <recommendedName>
        <fullName evidence="3 8">Glutamyl-tRNA reductase</fullName>
        <shortName evidence="8">GluTR</shortName>
        <ecNumber evidence="3 8">1.2.1.70</ecNumber>
    </recommendedName>
</protein>
<feature type="binding site" evidence="8">
    <location>
        <position position="109"/>
    </location>
    <ligand>
        <name>substrate</name>
    </ligand>
</feature>
<comment type="function">
    <text evidence="8">Catalyzes the NADPH-dependent reduction of glutamyl-tRNA(Glu) to glutamate 1-semialdehyde (GSA).</text>
</comment>
<dbReference type="Gene3D" id="3.30.460.30">
    <property type="entry name" value="Glutamyl-tRNA reductase, N-terminal domain"/>
    <property type="match status" value="1"/>
</dbReference>
<dbReference type="CDD" id="cd05213">
    <property type="entry name" value="NAD_bind_Glutamyl_tRNA_reduct"/>
    <property type="match status" value="1"/>
</dbReference>
<feature type="binding site" evidence="8">
    <location>
        <begin position="114"/>
        <end position="116"/>
    </location>
    <ligand>
        <name>substrate</name>
    </ligand>
</feature>
<reference evidence="14 15" key="1">
    <citation type="submission" date="2020-06" db="EMBL/GenBank/DDBJ databases">
        <title>Actinomadura xiongansis sp. nov., isolated from soil of Baiyangdian.</title>
        <authorList>
            <person name="Zhang X."/>
        </authorList>
    </citation>
    <scope>NUCLEOTIDE SEQUENCE [LARGE SCALE GENOMIC DNA]</scope>
    <source>
        <strain evidence="14 15">HBUM206468</strain>
    </source>
</reference>
<evidence type="ECO:0000256" key="2">
    <source>
        <dbReference type="ARBA" id="ARBA00005916"/>
    </source>
</evidence>
<keyword evidence="4 8" id="KW-0521">NADP</keyword>
<evidence type="ECO:0000256" key="10">
    <source>
        <dbReference type="SAM" id="MobiDB-lite"/>
    </source>
</evidence>
<dbReference type="Pfam" id="PF01488">
    <property type="entry name" value="Shikimate_DH"/>
    <property type="match status" value="1"/>
</dbReference>
<dbReference type="SUPFAM" id="SSF51735">
    <property type="entry name" value="NAD(P)-binding Rossmann-fold domains"/>
    <property type="match status" value="1"/>
</dbReference>
<evidence type="ECO:0000256" key="9">
    <source>
        <dbReference type="RuleBase" id="RU000584"/>
    </source>
</evidence>
<evidence type="ECO:0000256" key="1">
    <source>
        <dbReference type="ARBA" id="ARBA00005059"/>
    </source>
</evidence>
<dbReference type="PIRSF" id="PIRSF000445">
    <property type="entry name" value="4pyrrol_synth_GluRdtase"/>
    <property type="match status" value="1"/>
</dbReference>
<dbReference type="PANTHER" id="PTHR43013">
    <property type="entry name" value="GLUTAMYL-TRNA REDUCTASE"/>
    <property type="match status" value="1"/>
</dbReference>
<name>A0ABR7LU68_9ACTN</name>
<comment type="pathway">
    <text evidence="1 8 9">Porphyrin-containing compound metabolism; protoporphyrin-IX biosynthesis; 5-aminolevulinate from L-glutamyl-tRNA(Glu): step 1/2.</text>
</comment>
<dbReference type="EC" id="1.2.1.70" evidence="3 8"/>
<dbReference type="InterPro" id="IPR006151">
    <property type="entry name" value="Shikm_DH/Glu-tRNA_Rdtase"/>
</dbReference>
<comment type="subunit">
    <text evidence="8">Homodimer.</text>
</comment>
<dbReference type="InterPro" id="IPR000343">
    <property type="entry name" value="4pyrrol_synth_GluRdtase"/>
</dbReference>
<comment type="miscellaneous">
    <text evidence="8">During catalysis, the active site Cys acts as a nucleophile attacking the alpha-carbonyl group of tRNA-bound glutamate with the formation of a thioester intermediate between enzyme and glutamate, and the concomitant release of tRNA(Glu). The thioester intermediate is finally reduced by direct hydride transfer from NADPH, to form the product GSA.</text>
</comment>
<organism evidence="14 15">
    <name type="scientific">Actinomadura alba</name>
    <dbReference type="NCBI Taxonomy" id="406431"/>
    <lineage>
        <taxon>Bacteria</taxon>
        <taxon>Bacillati</taxon>
        <taxon>Actinomycetota</taxon>
        <taxon>Actinomycetes</taxon>
        <taxon>Streptosporangiales</taxon>
        <taxon>Thermomonosporaceae</taxon>
        <taxon>Actinomadura</taxon>
    </lineage>
</organism>